<dbReference type="SUPFAM" id="SSF53756">
    <property type="entry name" value="UDP-Glycosyltransferase/glycogen phosphorylase"/>
    <property type="match status" value="1"/>
</dbReference>
<accession>A0A2P6PM08</accession>
<dbReference type="PANTHER" id="PTHR48047:SF45">
    <property type="entry name" value="SCOPOLETIN GLUCOSYLTRANSFERASE-LIKE"/>
    <property type="match status" value="1"/>
</dbReference>
<dbReference type="GO" id="GO:0035251">
    <property type="term" value="F:UDP-glucosyltransferase activity"/>
    <property type="evidence" value="ECO:0007669"/>
    <property type="project" value="UniProtKB-ARBA"/>
</dbReference>
<evidence type="ECO:0000313" key="5">
    <source>
        <dbReference type="EMBL" id="PRQ22965.1"/>
    </source>
</evidence>
<dbReference type="FunFam" id="3.40.50.2000:FF:000060">
    <property type="entry name" value="Glycosyltransferase"/>
    <property type="match status" value="1"/>
</dbReference>
<keyword evidence="3 4" id="KW-0808">Transferase</keyword>
<dbReference type="Pfam" id="PF00201">
    <property type="entry name" value="UDPGT"/>
    <property type="match status" value="1"/>
</dbReference>
<gene>
    <name evidence="5" type="ORF">RchiOBHm_Chr6g0256041</name>
</gene>
<dbReference type="OMA" id="ISWNITS"/>
<dbReference type="PROSITE" id="PS00375">
    <property type="entry name" value="UDPGT"/>
    <property type="match status" value="1"/>
</dbReference>
<keyword evidence="6" id="KW-1185">Reference proteome</keyword>
<evidence type="ECO:0000256" key="1">
    <source>
        <dbReference type="ARBA" id="ARBA00009995"/>
    </source>
</evidence>
<evidence type="ECO:0000313" key="6">
    <source>
        <dbReference type="Proteomes" id="UP000238479"/>
    </source>
</evidence>
<reference evidence="5 6" key="1">
    <citation type="journal article" date="2018" name="Nat. Genet.">
        <title>The Rosa genome provides new insights in the design of modern roses.</title>
        <authorList>
            <person name="Bendahmane M."/>
        </authorList>
    </citation>
    <scope>NUCLEOTIDE SEQUENCE [LARGE SCALE GENOMIC DNA]</scope>
    <source>
        <strain evidence="6">cv. Old Blush</strain>
    </source>
</reference>
<dbReference type="CDD" id="cd03784">
    <property type="entry name" value="GT1_Gtf-like"/>
    <property type="match status" value="1"/>
</dbReference>
<dbReference type="EC" id="2.4.1.-" evidence="5"/>
<protein>
    <submittedName>
        <fullName evidence="5">Putative hexosyltransferase</fullName>
        <ecNumber evidence="5">2.4.1.-</ecNumber>
    </submittedName>
</protein>
<dbReference type="Gene3D" id="3.40.50.2000">
    <property type="entry name" value="Glycogen Phosphorylase B"/>
    <property type="match status" value="2"/>
</dbReference>
<evidence type="ECO:0000256" key="4">
    <source>
        <dbReference type="RuleBase" id="RU003718"/>
    </source>
</evidence>
<comment type="caution">
    <text evidence="5">The sequence shown here is derived from an EMBL/GenBank/DDBJ whole genome shotgun (WGS) entry which is preliminary data.</text>
</comment>
<name>A0A2P6PM08_ROSCH</name>
<dbReference type="EMBL" id="PDCK01000044">
    <property type="protein sequence ID" value="PRQ22965.1"/>
    <property type="molecule type" value="Genomic_DNA"/>
</dbReference>
<evidence type="ECO:0000256" key="3">
    <source>
        <dbReference type="ARBA" id="ARBA00022679"/>
    </source>
</evidence>
<dbReference type="Gramene" id="PRQ22965">
    <property type="protein sequence ID" value="PRQ22965"/>
    <property type="gene ID" value="RchiOBHm_Chr6g0256041"/>
</dbReference>
<proteinExistence type="inferred from homology"/>
<comment type="similarity">
    <text evidence="1 4">Belongs to the UDP-glycosyltransferase family.</text>
</comment>
<evidence type="ECO:0000256" key="2">
    <source>
        <dbReference type="ARBA" id="ARBA00022676"/>
    </source>
</evidence>
<dbReference type="InterPro" id="IPR035595">
    <property type="entry name" value="UDP_glycos_trans_CS"/>
</dbReference>
<dbReference type="PANTHER" id="PTHR48047">
    <property type="entry name" value="GLYCOSYLTRANSFERASE"/>
    <property type="match status" value="1"/>
</dbReference>
<organism evidence="5 6">
    <name type="scientific">Rosa chinensis</name>
    <name type="common">China rose</name>
    <dbReference type="NCBI Taxonomy" id="74649"/>
    <lineage>
        <taxon>Eukaryota</taxon>
        <taxon>Viridiplantae</taxon>
        <taxon>Streptophyta</taxon>
        <taxon>Embryophyta</taxon>
        <taxon>Tracheophyta</taxon>
        <taxon>Spermatophyta</taxon>
        <taxon>Magnoliopsida</taxon>
        <taxon>eudicotyledons</taxon>
        <taxon>Gunneridae</taxon>
        <taxon>Pentapetalae</taxon>
        <taxon>rosids</taxon>
        <taxon>fabids</taxon>
        <taxon>Rosales</taxon>
        <taxon>Rosaceae</taxon>
        <taxon>Rosoideae</taxon>
        <taxon>Rosoideae incertae sedis</taxon>
        <taxon>Rosa</taxon>
    </lineage>
</organism>
<dbReference type="Proteomes" id="UP000238479">
    <property type="component" value="Chromosome 6"/>
</dbReference>
<dbReference type="InterPro" id="IPR002213">
    <property type="entry name" value="UDP_glucos_trans"/>
</dbReference>
<dbReference type="AlphaFoldDB" id="A0A2P6PM08"/>
<sequence>MVERYEDLQKFLKATTMLEQPLEKLIKEHRPNCLVADIFFPWTTDVAARFEIPRLIFHGTNFISLSVSQYLMKMDLTELSDSKPLVIPNLPHEFKIPGNQIPDFMNQESYVDHYRNVLGIKAWHIGPTFLCHKEIEDKAQRGLTSSIDGLECQKWLDSKKPNSVIYVSFRSVVKKDENNDHESDKDWLPEGFEKRVESRGLVIRGWAPQVQILEHVAVGGFVTHCGWNSTLEAVSAGVPMATWPAFADQFHNEKLVTQILGIGVGIGVSNWARFGGEKVMSEAIEKVVKHIMVGEEAEEMRSRAKKLGEVARKGVVEGGSSYC</sequence>
<keyword evidence="2 4" id="KW-0328">Glycosyltransferase</keyword>